<name>A0A7S2EM95_TRICV</name>
<reference evidence="1" key="1">
    <citation type="submission" date="2021-01" db="EMBL/GenBank/DDBJ databases">
        <authorList>
            <person name="Corre E."/>
            <person name="Pelletier E."/>
            <person name="Niang G."/>
            <person name="Scheremetjew M."/>
            <person name="Finn R."/>
            <person name="Kale V."/>
            <person name="Holt S."/>
            <person name="Cochrane G."/>
            <person name="Meng A."/>
            <person name="Brown T."/>
            <person name="Cohen L."/>
        </authorList>
    </citation>
    <scope>NUCLEOTIDE SEQUENCE</scope>
    <source>
        <strain evidence="1">Grunow 1884</strain>
    </source>
</reference>
<evidence type="ECO:0000313" key="1">
    <source>
        <dbReference type="EMBL" id="CAD9345139.1"/>
    </source>
</evidence>
<dbReference type="SUPFAM" id="SSF56784">
    <property type="entry name" value="HAD-like"/>
    <property type="match status" value="1"/>
</dbReference>
<protein>
    <submittedName>
        <fullName evidence="1">Uncharacterized protein</fullName>
    </submittedName>
</protein>
<dbReference type="EMBL" id="HBGO01022535">
    <property type="protein sequence ID" value="CAD9345139.1"/>
    <property type="molecule type" value="Transcribed_RNA"/>
</dbReference>
<organism evidence="1">
    <name type="scientific">Trieres chinensis</name>
    <name type="common">Marine centric diatom</name>
    <name type="synonym">Odontella sinensis</name>
    <dbReference type="NCBI Taxonomy" id="1514140"/>
    <lineage>
        <taxon>Eukaryota</taxon>
        <taxon>Sar</taxon>
        <taxon>Stramenopiles</taxon>
        <taxon>Ochrophyta</taxon>
        <taxon>Bacillariophyta</taxon>
        <taxon>Mediophyceae</taxon>
        <taxon>Biddulphiophycidae</taxon>
        <taxon>Eupodiscales</taxon>
        <taxon>Parodontellaceae</taxon>
        <taxon>Trieres</taxon>
    </lineage>
</organism>
<dbReference type="InterPro" id="IPR036412">
    <property type="entry name" value="HAD-like_sf"/>
</dbReference>
<accession>A0A7S2EM95</accession>
<dbReference type="InterPro" id="IPR023214">
    <property type="entry name" value="HAD_sf"/>
</dbReference>
<proteinExistence type="predicted"/>
<gene>
    <name evidence="1" type="ORF">OSIN01602_LOCUS12943</name>
</gene>
<dbReference type="AlphaFoldDB" id="A0A7S2EM95"/>
<dbReference type="Gene3D" id="3.40.50.1000">
    <property type="entry name" value="HAD superfamily/HAD-like"/>
    <property type="match status" value="1"/>
</dbReference>
<sequence>MKRSGLDAFGFIAKRSKKITGPCVPPVRSASLGLGKLLVSETNVTEEGGFEVFCDLDGVLVDFDSGVRKIFNGRGPDDISSQGQMWAAISRQPSFYADLPWTKDGRDLWNAIKHLRPNILTGVPRTKKSRQEKVAWCTRELGVQTNHVDMAGKKSSHERVEGRIVEGVVNVITCWSKNKHHESRDGAVLIDDRESLGGEWRKKGGIFIHHTSSTTTIEKLIQLGIIKQEKDQNTPDVIEILE</sequence>